<evidence type="ECO:0000313" key="2">
    <source>
        <dbReference type="Proteomes" id="UP000193144"/>
    </source>
</evidence>
<gene>
    <name evidence="1" type="ORF">BCR34DRAFT_489888</name>
</gene>
<sequence length="77" mass="9071">MKLHNLYVDLIKVHSYRFGLYKPALTLELRPGLVRYWNNLGVWQPIIQLDNADEVKKKGLKIPKEDLVPHEFDPETD</sequence>
<dbReference type="OrthoDB" id="2883672at2759"/>
<organism evidence="1 2">
    <name type="scientific">Clohesyomyces aquaticus</name>
    <dbReference type="NCBI Taxonomy" id="1231657"/>
    <lineage>
        <taxon>Eukaryota</taxon>
        <taxon>Fungi</taxon>
        <taxon>Dikarya</taxon>
        <taxon>Ascomycota</taxon>
        <taxon>Pezizomycotina</taxon>
        <taxon>Dothideomycetes</taxon>
        <taxon>Pleosporomycetidae</taxon>
        <taxon>Pleosporales</taxon>
        <taxon>Lindgomycetaceae</taxon>
        <taxon>Clohesyomyces</taxon>
    </lineage>
</organism>
<keyword evidence="2" id="KW-1185">Reference proteome</keyword>
<dbReference type="EMBL" id="MCFA01000114">
    <property type="protein sequence ID" value="ORY06779.1"/>
    <property type="molecule type" value="Genomic_DNA"/>
</dbReference>
<name>A0A1Y1Z933_9PLEO</name>
<evidence type="ECO:0000313" key="1">
    <source>
        <dbReference type="EMBL" id="ORY06779.1"/>
    </source>
</evidence>
<proteinExistence type="predicted"/>
<comment type="caution">
    <text evidence="1">The sequence shown here is derived from an EMBL/GenBank/DDBJ whole genome shotgun (WGS) entry which is preliminary data.</text>
</comment>
<dbReference type="AlphaFoldDB" id="A0A1Y1Z933"/>
<reference evidence="1 2" key="1">
    <citation type="submission" date="2016-07" db="EMBL/GenBank/DDBJ databases">
        <title>Pervasive Adenine N6-methylation of Active Genes in Fungi.</title>
        <authorList>
            <consortium name="DOE Joint Genome Institute"/>
            <person name="Mondo S.J."/>
            <person name="Dannebaum R.O."/>
            <person name="Kuo R.C."/>
            <person name="Labutti K."/>
            <person name="Haridas S."/>
            <person name="Kuo A."/>
            <person name="Salamov A."/>
            <person name="Ahrendt S.R."/>
            <person name="Lipzen A."/>
            <person name="Sullivan W."/>
            <person name="Andreopoulos W.B."/>
            <person name="Clum A."/>
            <person name="Lindquist E."/>
            <person name="Daum C."/>
            <person name="Ramamoorthy G.K."/>
            <person name="Gryganskyi A."/>
            <person name="Culley D."/>
            <person name="Magnuson J.K."/>
            <person name="James T.Y."/>
            <person name="O'Malley M.A."/>
            <person name="Stajich J.E."/>
            <person name="Spatafora J.W."/>
            <person name="Visel A."/>
            <person name="Grigoriev I.V."/>
        </authorList>
    </citation>
    <scope>NUCLEOTIDE SEQUENCE [LARGE SCALE GENOMIC DNA]</scope>
    <source>
        <strain evidence="1 2">CBS 115471</strain>
    </source>
</reference>
<protein>
    <submittedName>
        <fullName evidence="1">Uncharacterized protein</fullName>
    </submittedName>
</protein>
<accession>A0A1Y1Z933</accession>
<dbReference type="Proteomes" id="UP000193144">
    <property type="component" value="Unassembled WGS sequence"/>
</dbReference>